<name>A0ABR3G5M5_9PEZI</name>
<feature type="region of interest" description="Disordered" evidence="1">
    <location>
        <begin position="99"/>
        <end position="153"/>
    </location>
</feature>
<protein>
    <submittedName>
        <fullName evidence="2">Uncharacterized protein</fullName>
    </submittedName>
</protein>
<organism evidence="2 3">
    <name type="scientific">Discina gigas</name>
    <dbReference type="NCBI Taxonomy" id="1032678"/>
    <lineage>
        <taxon>Eukaryota</taxon>
        <taxon>Fungi</taxon>
        <taxon>Dikarya</taxon>
        <taxon>Ascomycota</taxon>
        <taxon>Pezizomycotina</taxon>
        <taxon>Pezizomycetes</taxon>
        <taxon>Pezizales</taxon>
        <taxon>Discinaceae</taxon>
        <taxon>Discina</taxon>
    </lineage>
</organism>
<gene>
    <name evidence="2" type="ORF">Q9L58_009898</name>
</gene>
<feature type="compositionally biased region" description="Pro residues" evidence="1">
    <location>
        <begin position="102"/>
        <end position="127"/>
    </location>
</feature>
<evidence type="ECO:0000313" key="3">
    <source>
        <dbReference type="Proteomes" id="UP001447188"/>
    </source>
</evidence>
<accession>A0ABR3G5M5</accession>
<evidence type="ECO:0000313" key="2">
    <source>
        <dbReference type="EMBL" id="KAL0631244.1"/>
    </source>
</evidence>
<evidence type="ECO:0000256" key="1">
    <source>
        <dbReference type="SAM" id="MobiDB-lite"/>
    </source>
</evidence>
<dbReference type="Proteomes" id="UP001447188">
    <property type="component" value="Unassembled WGS sequence"/>
</dbReference>
<reference evidence="2 3" key="1">
    <citation type="submission" date="2024-02" db="EMBL/GenBank/DDBJ databases">
        <title>Discinaceae phylogenomics.</title>
        <authorList>
            <person name="Dirks A.C."/>
            <person name="James T.Y."/>
        </authorList>
    </citation>
    <scope>NUCLEOTIDE SEQUENCE [LARGE SCALE GENOMIC DNA]</scope>
    <source>
        <strain evidence="2 3">ACD0624</strain>
    </source>
</reference>
<sequence>METLGSSMDSLTGVQNEQATTLKSFAKIIAEVHQFKTQCSPHNITIMKEMNAFQATITSLTARITALEATPSPPPPQPQDTIACPSDQLLALVARIDVLEPAPTPPPPPPPPPPLFPSALPPPPSPSPSYAAVASKAPGPPAKPSKEKTRRTVTKLRRQLVITCNPSPPTTVTNDTILASGNNALRTNGDRFILARRSLKNNLVLQTGPANTASEAIDHSDAIAFSLKDLGCTPTLMRPNAVWTSFPVHSVPTCSDLEKVAVAIKLDYPTLTLCQHSRWLSTADKRKEKTHSTMVITLPRQLTLATWDSPPWQSPTRAGLEELPLLLLSPPTDTRGPRPNSGCQLFHNWQPPHWLEPDSSPTNAPQHLRVPTNTRGLEPILLPSQVKISPKESPASSPCPDLPRPDEMALTATTTMSEGSTPDASLIAKVASLVELVQALHKDLTATQAQLIIELSSPIPSGVTDYPIIIEANKAHASTEVVFRLAQRTTRGKIILLTHPNISASSAETYSSILAASLQAMGCTPSSTRANPRWTKLLVHGVQTTTTPSHITEEISATYPTRPTLAQTPRCLTTPATRTGKMSPIM</sequence>
<feature type="compositionally biased region" description="Low complexity" evidence="1">
    <location>
        <begin position="128"/>
        <end position="137"/>
    </location>
</feature>
<dbReference type="EMBL" id="JBBBZM010000276">
    <property type="protein sequence ID" value="KAL0631244.1"/>
    <property type="molecule type" value="Genomic_DNA"/>
</dbReference>
<comment type="caution">
    <text evidence="2">The sequence shown here is derived from an EMBL/GenBank/DDBJ whole genome shotgun (WGS) entry which is preliminary data.</text>
</comment>
<proteinExistence type="predicted"/>
<keyword evidence="3" id="KW-1185">Reference proteome</keyword>
<feature type="non-terminal residue" evidence="2">
    <location>
        <position position="586"/>
    </location>
</feature>